<dbReference type="Proteomes" id="UP000179270">
    <property type="component" value="Unassembled WGS sequence"/>
</dbReference>
<dbReference type="STRING" id="1802055.A3A74_05995"/>
<dbReference type="SUPFAM" id="SSF109604">
    <property type="entry name" value="HD-domain/PDEase-like"/>
    <property type="match status" value="1"/>
</dbReference>
<evidence type="ECO:0000313" key="3">
    <source>
        <dbReference type="Proteomes" id="UP000179270"/>
    </source>
</evidence>
<accession>A0A1F7IBY2</accession>
<evidence type="ECO:0000313" key="2">
    <source>
        <dbReference type="EMBL" id="OGK40868.1"/>
    </source>
</evidence>
<dbReference type="Pfam" id="PF01966">
    <property type="entry name" value="HD"/>
    <property type="match status" value="1"/>
</dbReference>
<reference evidence="2 3" key="1">
    <citation type="journal article" date="2016" name="Nat. Commun.">
        <title>Thousands of microbial genomes shed light on interconnected biogeochemical processes in an aquifer system.</title>
        <authorList>
            <person name="Anantharaman K."/>
            <person name="Brown C.T."/>
            <person name="Hug L.A."/>
            <person name="Sharon I."/>
            <person name="Castelle C.J."/>
            <person name="Probst A.J."/>
            <person name="Thomas B.C."/>
            <person name="Singh A."/>
            <person name="Wilkins M.J."/>
            <person name="Karaoz U."/>
            <person name="Brodie E.L."/>
            <person name="Williams K.H."/>
            <person name="Hubbard S.S."/>
            <person name="Banfield J.F."/>
        </authorList>
    </citation>
    <scope>NUCLEOTIDE SEQUENCE [LARGE SCALE GENOMIC DNA]</scope>
</reference>
<name>A0A1F7IBY2_9BACT</name>
<dbReference type="InterPro" id="IPR003607">
    <property type="entry name" value="HD/PDEase_dom"/>
</dbReference>
<dbReference type="InterPro" id="IPR006675">
    <property type="entry name" value="HDIG_dom"/>
</dbReference>
<comment type="caution">
    <text evidence="2">The sequence shown here is derived from an EMBL/GenBank/DDBJ whole genome shotgun (WGS) entry which is preliminary data.</text>
</comment>
<dbReference type="NCBIfam" id="TIGR00277">
    <property type="entry name" value="HDIG"/>
    <property type="match status" value="1"/>
</dbReference>
<organism evidence="2 3">
    <name type="scientific">Candidatus Roizmanbacteria bacterium RIFCSPLOWO2_01_FULL_35_13</name>
    <dbReference type="NCBI Taxonomy" id="1802055"/>
    <lineage>
        <taxon>Bacteria</taxon>
        <taxon>Candidatus Roizmaniibacteriota</taxon>
    </lineage>
</organism>
<evidence type="ECO:0000259" key="1">
    <source>
        <dbReference type="Pfam" id="PF01966"/>
    </source>
</evidence>
<dbReference type="EMBL" id="MGAF01000025">
    <property type="protein sequence ID" value="OGK40868.1"/>
    <property type="molecule type" value="Genomic_DNA"/>
</dbReference>
<protein>
    <recommendedName>
        <fullName evidence="1">HD domain-containing protein</fullName>
    </recommendedName>
</protein>
<gene>
    <name evidence="2" type="ORF">A3A74_05995</name>
</gene>
<feature type="domain" description="HD" evidence="1">
    <location>
        <begin position="18"/>
        <end position="108"/>
    </location>
</feature>
<dbReference type="InterPro" id="IPR006674">
    <property type="entry name" value="HD_domain"/>
</dbReference>
<proteinExistence type="predicted"/>
<dbReference type="Gene3D" id="1.10.3210.10">
    <property type="entry name" value="Hypothetical protein af1432"/>
    <property type="match status" value="1"/>
</dbReference>
<dbReference type="CDD" id="cd00077">
    <property type="entry name" value="HDc"/>
    <property type="match status" value="1"/>
</dbReference>
<dbReference type="AlphaFoldDB" id="A0A1F7IBY2"/>
<sequence>MKTKQIYEEYMIPKNLQEHMLRVAALAEVLLENWTKGNIDKSEIIKACLFHDIAKPITFDPVKQLQYGMSYKDIERLKQLQERLKTKYGIVEHDVSVAICKEIGLSEAAVNIVSLSEWANIPRLLEENNLNSLVEIYCDMRIGPKGILSLKARLLDLERRVPSKNHEIYFSNGNLLEEKIKNNVQIDVNSITDQQINSSFQDLLDFIF</sequence>